<proteinExistence type="predicted"/>
<accession>A0A0F9IDX9</accession>
<reference evidence="1" key="1">
    <citation type="journal article" date="2015" name="Nature">
        <title>Complex archaea that bridge the gap between prokaryotes and eukaryotes.</title>
        <authorList>
            <person name="Spang A."/>
            <person name="Saw J.H."/>
            <person name="Jorgensen S.L."/>
            <person name="Zaremba-Niedzwiedzka K."/>
            <person name="Martijn J."/>
            <person name="Lind A.E."/>
            <person name="van Eijk R."/>
            <person name="Schleper C."/>
            <person name="Guy L."/>
            <person name="Ettema T.J."/>
        </authorList>
    </citation>
    <scope>NUCLEOTIDE SEQUENCE</scope>
</reference>
<comment type="caution">
    <text evidence="1">The sequence shown here is derived from an EMBL/GenBank/DDBJ whole genome shotgun (WGS) entry which is preliminary data.</text>
</comment>
<name>A0A0F9IDX9_9ZZZZ</name>
<protein>
    <submittedName>
        <fullName evidence="1">Uncharacterized protein</fullName>
    </submittedName>
</protein>
<evidence type="ECO:0000313" key="1">
    <source>
        <dbReference type="EMBL" id="KKM25841.1"/>
    </source>
</evidence>
<dbReference type="AlphaFoldDB" id="A0A0F9IDX9"/>
<gene>
    <name evidence="1" type="ORF">LCGC14_1590910</name>
</gene>
<sequence>MINFLKKKKHLLPLWSFLKTHVHPDFYLTKDNKRLFITELKDFKQLLSQSYNVLVHEDNDINGIVMIWSGSGGDKKRCYVKLNAIDSRVADRLLTVLLWYTNTDLFIKVKKGSQFLNVFRDKNFRFAHGRGKEILLIYKYREKTYGNSPIRHNYKNKILTG</sequence>
<dbReference type="EMBL" id="LAZR01012628">
    <property type="protein sequence ID" value="KKM25841.1"/>
    <property type="molecule type" value="Genomic_DNA"/>
</dbReference>
<organism evidence="1">
    <name type="scientific">marine sediment metagenome</name>
    <dbReference type="NCBI Taxonomy" id="412755"/>
    <lineage>
        <taxon>unclassified sequences</taxon>
        <taxon>metagenomes</taxon>
        <taxon>ecological metagenomes</taxon>
    </lineage>
</organism>